<accession>A0A6A6NP66</accession>
<reference evidence="1" key="1">
    <citation type="journal article" date="2020" name="Stud. Mycol.">
        <title>101 Dothideomycetes genomes: a test case for predicting lifestyles and emergence of pathogens.</title>
        <authorList>
            <person name="Haridas S."/>
            <person name="Albert R."/>
            <person name="Binder M."/>
            <person name="Bloem J."/>
            <person name="Labutti K."/>
            <person name="Salamov A."/>
            <person name="Andreopoulos B."/>
            <person name="Baker S."/>
            <person name="Barry K."/>
            <person name="Bills G."/>
            <person name="Bluhm B."/>
            <person name="Cannon C."/>
            <person name="Castanera R."/>
            <person name="Culley D."/>
            <person name="Daum C."/>
            <person name="Ezra D."/>
            <person name="Gonzalez J."/>
            <person name="Henrissat B."/>
            <person name="Kuo A."/>
            <person name="Liang C."/>
            <person name="Lipzen A."/>
            <person name="Lutzoni F."/>
            <person name="Magnuson J."/>
            <person name="Mondo S."/>
            <person name="Nolan M."/>
            <person name="Ohm R."/>
            <person name="Pangilinan J."/>
            <person name="Park H.-J."/>
            <person name="Ramirez L."/>
            <person name="Alfaro M."/>
            <person name="Sun H."/>
            <person name="Tritt A."/>
            <person name="Yoshinaga Y."/>
            <person name="Zwiers L.-H."/>
            <person name="Turgeon B."/>
            <person name="Goodwin S."/>
            <person name="Spatafora J."/>
            <person name="Crous P."/>
            <person name="Grigoriev I."/>
        </authorList>
    </citation>
    <scope>NUCLEOTIDE SEQUENCE</scope>
    <source>
        <strain evidence="1">ATCC 16933</strain>
    </source>
</reference>
<dbReference type="Proteomes" id="UP000799766">
    <property type="component" value="Unassembled WGS sequence"/>
</dbReference>
<keyword evidence="2" id="KW-1185">Reference proteome</keyword>
<protein>
    <submittedName>
        <fullName evidence="1">Uncharacterized protein</fullName>
    </submittedName>
</protein>
<organism evidence="1 2">
    <name type="scientific">Lineolata rhizophorae</name>
    <dbReference type="NCBI Taxonomy" id="578093"/>
    <lineage>
        <taxon>Eukaryota</taxon>
        <taxon>Fungi</taxon>
        <taxon>Dikarya</taxon>
        <taxon>Ascomycota</taxon>
        <taxon>Pezizomycotina</taxon>
        <taxon>Dothideomycetes</taxon>
        <taxon>Dothideomycetes incertae sedis</taxon>
        <taxon>Lineolatales</taxon>
        <taxon>Lineolataceae</taxon>
        <taxon>Lineolata</taxon>
    </lineage>
</organism>
<gene>
    <name evidence="1" type="ORF">BDY21DRAFT_127674</name>
</gene>
<proteinExistence type="predicted"/>
<evidence type="ECO:0000313" key="1">
    <source>
        <dbReference type="EMBL" id="KAF2453526.1"/>
    </source>
</evidence>
<dbReference type="AlphaFoldDB" id="A0A6A6NP66"/>
<dbReference type="EMBL" id="MU001697">
    <property type="protein sequence ID" value="KAF2453526.1"/>
    <property type="molecule type" value="Genomic_DNA"/>
</dbReference>
<name>A0A6A6NP66_9PEZI</name>
<sequence>MLLGGGFHRLLLLLFPFLTPLLAMVGVRGIGVFFFGELMGEHSESAAKTVWLQRAFDGCSSIFPFPKVHEPAFCELVN</sequence>
<evidence type="ECO:0000313" key="2">
    <source>
        <dbReference type="Proteomes" id="UP000799766"/>
    </source>
</evidence>